<dbReference type="Proteomes" id="UP000694865">
    <property type="component" value="Unplaced"/>
</dbReference>
<comment type="subcellular location">
    <subcellularLocation>
        <location evidence="1">Nucleus</location>
    </subcellularLocation>
</comment>
<dbReference type="SMART" id="SM00355">
    <property type="entry name" value="ZnF_C2H2"/>
    <property type="match status" value="2"/>
</dbReference>
<evidence type="ECO:0000256" key="7">
    <source>
        <dbReference type="PROSITE-ProRule" id="PRU00042"/>
    </source>
</evidence>
<evidence type="ECO:0000256" key="6">
    <source>
        <dbReference type="ARBA" id="ARBA00023242"/>
    </source>
</evidence>
<organism evidence="10 11">
    <name type="scientific">Saccoglossus kowalevskii</name>
    <name type="common">Acorn worm</name>
    <dbReference type="NCBI Taxonomy" id="10224"/>
    <lineage>
        <taxon>Eukaryota</taxon>
        <taxon>Metazoa</taxon>
        <taxon>Hemichordata</taxon>
        <taxon>Enteropneusta</taxon>
        <taxon>Harrimaniidae</taxon>
        <taxon>Saccoglossus</taxon>
    </lineage>
</organism>
<feature type="domain" description="C2H2-type" evidence="9">
    <location>
        <begin position="157"/>
        <end position="185"/>
    </location>
</feature>
<proteinExistence type="predicted"/>
<evidence type="ECO:0000256" key="1">
    <source>
        <dbReference type="ARBA" id="ARBA00004123"/>
    </source>
</evidence>
<accession>A0ABM0MFQ2</accession>
<evidence type="ECO:0000256" key="5">
    <source>
        <dbReference type="ARBA" id="ARBA00022833"/>
    </source>
</evidence>
<dbReference type="PANTHER" id="PTHR16515:SF66">
    <property type="entry name" value="C2H2-TYPE DOMAIN-CONTAINING PROTEIN"/>
    <property type="match status" value="1"/>
</dbReference>
<dbReference type="InterPro" id="IPR036236">
    <property type="entry name" value="Znf_C2H2_sf"/>
</dbReference>
<reference evidence="11" key="1">
    <citation type="submission" date="2025-08" db="UniProtKB">
        <authorList>
            <consortium name="RefSeq"/>
        </authorList>
    </citation>
    <scope>IDENTIFICATION</scope>
    <source>
        <tissue evidence="11">Testes</tissue>
    </source>
</reference>
<evidence type="ECO:0000256" key="3">
    <source>
        <dbReference type="ARBA" id="ARBA00022737"/>
    </source>
</evidence>
<evidence type="ECO:0000256" key="8">
    <source>
        <dbReference type="SAM" id="MobiDB-lite"/>
    </source>
</evidence>
<evidence type="ECO:0000256" key="2">
    <source>
        <dbReference type="ARBA" id="ARBA00022723"/>
    </source>
</evidence>
<keyword evidence="4 7" id="KW-0863">Zinc-finger</keyword>
<protein>
    <submittedName>
        <fullName evidence="11">Zinc finger protein 62 homolog</fullName>
    </submittedName>
</protein>
<feature type="region of interest" description="Disordered" evidence="8">
    <location>
        <begin position="17"/>
        <end position="73"/>
    </location>
</feature>
<name>A0ABM0MFQ2_SACKO</name>
<feature type="compositionally biased region" description="Low complexity" evidence="8">
    <location>
        <begin position="38"/>
        <end position="48"/>
    </location>
</feature>
<feature type="compositionally biased region" description="Polar residues" evidence="8">
    <location>
        <begin position="56"/>
        <end position="65"/>
    </location>
</feature>
<dbReference type="Pfam" id="PF12874">
    <property type="entry name" value="zf-met"/>
    <property type="match status" value="1"/>
</dbReference>
<evidence type="ECO:0000259" key="9">
    <source>
        <dbReference type="PROSITE" id="PS50157"/>
    </source>
</evidence>
<feature type="region of interest" description="Disordered" evidence="8">
    <location>
        <begin position="194"/>
        <end position="228"/>
    </location>
</feature>
<dbReference type="Gene3D" id="3.30.160.60">
    <property type="entry name" value="Classic Zinc Finger"/>
    <property type="match status" value="1"/>
</dbReference>
<dbReference type="SUPFAM" id="SSF57667">
    <property type="entry name" value="beta-beta-alpha zinc fingers"/>
    <property type="match status" value="1"/>
</dbReference>
<evidence type="ECO:0000313" key="10">
    <source>
        <dbReference type="Proteomes" id="UP000694865"/>
    </source>
</evidence>
<keyword evidence="2" id="KW-0479">Metal-binding</keyword>
<evidence type="ECO:0000313" key="11">
    <source>
        <dbReference type="RefSeq" id="XP_006818843.1"/>
    </source>
</evidence>
<keyword evidence="6" id="KW-0539">Nucleus</keyword>
<keyword evidence="5" id="KW-0862">Zinc</keyword>
<dbReference type="InterPro" id="IPR013087">
    <property type="entry name" value="Znf_C2H2_type"/>
</dbReference>
<dbReference type="RefSeq" id="XP_006818843.1">
    <property type="nucleotide sequence ID" value="XM_006818780.1"/>
</dbReference>
<dbReference type="PROSITE" id="PS50157">
    <property type="entry name" value="ZINC_FINGER_C2H2_2"/>
    <property type="match status" value="2"/>
</dbReference>
<sequence length="300" mass="33902">MDDDYECDDLDVLTSLLDEEQNGSMPPGFSYDDDDHTSSTSTQSSQCKKSQRSSDNDMSSTQDPLSSDDDANKSKEDLMEEIRLMKEKLRTLEKQAQHTPSKASVAVTPQIQRRNSGINPISSQVNSPYRCQLCNKSFFTLEEFKSHEYQHQKNNPLKCDLCMKTFNSEISLKMHHQKLHAREKNIIAPADKVSSPAQKKLERTDNVKLPSGRPSASGMGGLTSGNKNSQFKSNRGVLAPAMKPKEEDEDGNWETEVYSQIRIMYVMSSVYAKSNTIFCQLEVLLNFSMCAFIVWRISKV</sequence>
<dbReference type="PANTHER" id="PTHR16515">
    <property type="entry name" value="PR DOMAIN ZINC FINGER PROTEIN"/>
    <property type="match status" value="1"/>
</dbReference>
<dbReference type="GeneID" id="102806991"/>
<keyword evidence="3" id="KW-0677">Repeat</keyword>
<feature type="domain" description="C2H2-type" evidence="9">
    <location>
        <begin position="129"/>
        <end position="156"/>
    </location>
</feature>
<dbReference type="PROSITE" id="PS00028">
    <property type="entry name" value="ZINC_FINGER_C2H2_1"/>
    <property type="match status" value="2"/>
</dbReference>
<dbReference type="InterPro" id="IPR050331">
    <property type="entry name" value="Zinc_finger"/>
</dbReference>
<gene>
    <name evidence="11" type="primary">LOC102806991</name>
</gene>
<keyword evidence="10" id="KW-1185">Reference proteome</keyword>
<evidence type="ECO:0000256" key="4">
    <source>
        <dbReference type="ARBA" id="ARBA00022771"/>
    </source>
</evidence>